<evidence type="ECO:0000313" key="2">
    <source>
        <dbReference type="EMBL" id="CCD28613.1"/>
    </source>
</evidence>
<organism evidence="2 3">
    <name type="scientific">Candidatus Glomeribacter gigasporarum BEG34</name>
    <dbReference type="NCBI Taxonomy" id="1070319"/>
    <lineage>
        <taxon>Bacteria</taxon>
        <taxon>Pseudomonadati</taxon>
        <taxon>Pseudomonadota</taxon>
        <taxon>Betaproteobacteria</taxon>
        <taxon>Burkholderiales</taxon>
        <taxon>Burkholderiaceae</taxon>
        <taxon>Candidatus Glomeribacter</taxon>
    </lineage>
</organism>
<dbReference type="STRING" id="1070319.CAGGBEG34_100002"/>
<gene>
    <name evidence="2" type="primary">dnaC</name>
    <name evidence="2" type="ORF">CAGGBEG34_100002</name>
</gene>
<dbReference type="EMBL" id="CAFB01000011">
    <property type="protein sequence ID" value="CCD28613.1"/>
    <property type="molecule type" value="Genomic_DNA"/>
</dbReference>
<dbReference type="AlphaFoldDB" id="G2J773"/>
<accession>G2J773</accession>
<dbReference type="Pfam" id="PF01695">
    <property type="entry name" value="IstB_IS21"/>
    <property type="match status" value="1"/>
</dbReference>
<dbReference type="RefSeq" id="WP_006681929.1">
    <property type="nucleotide sequence ID" value="NZ_CAFB01000011.1"/>
</dbReference>
<keyword evidence="3" id="KW-1185">Reference proteome</keyword>
<reference evidence="2 3" key="1">
    <citation type="submission" date="2011-08" db="EMBL/GenBank/DDBJ databases">
        <title>The genome of the obligate endobacterium of an arbuscular mycorrhizal fungus reveals an interphylum network of nutritional interactions.</title>
        <authorList>
            <person name="Ghignone S."/>
            <person name="Salvioli A."/>
            <person name="Anca I."/>
            <person name="Lumini E."/>
            <person name="Ortu G."/>
            <person name="Petiti L."/>
            <person name="Cruveiller S."/>
            <person name="Bianciotto V."/>
            <person name="Piffanelli P."/>
            <person name="Lanfranco L."/>
            <person name="Bonfante P."/>
        </authorList>
    </citation>
    <scope>NUCLEOTIDE SEQUENCE [LARGE SCALE GENOMIC DNA]</scope>
    <source>
        <strain evidence="2 3">BEG34</strain>
    </source>
</reference>
<protein>
    <submittedName>
        <fullName evidence="2">Putative DNA replication protein DnaC</fullName>
    </submittedName>
</protein>
<dbReference type="Proteomes" id="UP000054051">
    <property type="component" value="Unassembled WGS sequence"/>
</dbReference>
<feature type="domain" description="IstB-like ATP-binding" evidence="1">
    <location>
        <begin position="2"/>
        <end position="85"/>
    </location>
</feature>
<proteinExistence type="predicted"/>
<dbReference type="Gene3D" id="3.40.50.300">
    <property type="entry name" value="P-loop containing nucleotide triphosphate hydrolases"/>
    <property type="match status" value="1"/>
</dbReference>
<dbReference type="InterPro" id="IPR027417">
    <property type="entry name" value="P-loop_NTPase"/>
</dbReference>
<evidence type="ECO:0000313" key="3">
    <source>
        <dbReference type="Proteomes" id="UP000054051"/>
    </source>
</evidence>
<sequence>MRNGTALYINTMDLIRRVRDTWRRDSEYSETQTLMLFSTLDLLVLDEVGAQYGTDSEQVILFDVLNRRYRDVRPTILLTNLGKAGMKVFLGERSFDRLREGGIWVPFDWESYCGKEAA</sequence>
<dbReference type="InterPro" id="IPR002611">
    <property type="entry name" value="IstB_ATP-bd"/>
</dbReference>
<dbReference type="eggNOG" id="COG1484">
    <property type="taxonomic scope" value="Bacteria"/>
</dbReference>
<dbReference type="GO" id="GO:0005524">
    <property type="term" value="F:ATP binding"/>
    <property type="evidence" value="ECO:0007669"/>
    <property type="project" value="InterPro"/>
</dbReference>
<comment type="caution">
    <text evidence="2">The sequence shown here is derived from an EMBL/GenBank/DDBJ whole genome shotgun (WGS) entry which is preliminary data.</text>
</comment>
<name>G2J773_9BURK</name>
<evidence type="ECO:0000259" key="1">
    <source>
        <dbReference type="Pfam" id="PF01695"/>
    </source>
</evidence>